<dbReference type="EMBL" id="JAACJM010000068">
    <property type="protein sequence ID" value="KAF5352043.1"/>
    <property type="molecule type" value="Genomic_DNA"/>
</dbReference>
<dbReference type="PANTHER" id="PTHR42767">
    <property type="entry name" value="ENDO-BETA-1,6-GALACTANASE"/>
    <property type="match status" value="1"/>
</dbReference>
<dbReference type="Pfam" id="PF14587">
    <property type="entry name" value="Glyco_hydr_30_2"/>
    <property type="match status" value="1"/>
</dbReference>
<proteinExistence type="predicted"/>
<evidence type="ECO:0000256" key="1">
    <source>
        <dbReference type="SAM" id="SignalP"/>
    </source>
</evidence>
<reference evidence="3 4" key="1">
    <citation type="journal article" date="2020" name="ISME J.">
        <title>Uncovering the hidden diversity of litter-decomposition mechanisms in mushroom-forming fungi.</title>
        <authorList>
            <person name="Floudas D."/>
            <person name="Bentzer J."/>
            <person name="Ahren D."/>
            <person name="Johansson T."/>
            <person name="Persson P."/>
            <person name="Tunlid A."/>
        </authorList>
    </citation>
    <scope>NUCLEOTIDE SEQUENCE [LARGE SCALE GENOMIC DNA]</scope>
    <source>
        <strain evidence="3 4">CBS 291.85</strain>
    </source>
</reference>
<keyword evidence="4" id="KW-1185">Reference proteome</keyword>
<dbReference type="PANTHER" id="PTHR42767:SF1">
    <property type="entry name" value="ENDO-BETA-1,6-GALACTANASE-LIKE DOMAIN-CONTAINING PROTEIN"/>
    <property type="match status" value="1"/>
</dbReference>
<dbReference type="InterPro" id="IPR039514">
    <property type="entry name" value="6GAL-like"/>
</dbReference>
<accession>A0A8H5D3I8</accession>
<dbReference type="AlphaFoldDB" id="A0A8H5D3I8"/>
<dbReference type="GO" id="GO:0004553">
    <property type="term" value="F:hydrolase activity, hydrolyzing O-glycosyl compounds"/>
    <property type="evidence" value="ECO:0007669"/>
    <property type="project" value="InterPro"/>
</dbReference>
<feature type="chain" id="PRO_5034008759" description="Endo-beta-1,6-galactanase-like domain-containing protein" evidence="1">
    <location>
        <begin position="22"/>
        <end position="487"/>
    </location>
</feature>
<name>A0A8H5D3I8_9AGAR</name>
<sequence length="487" mass="51635">MASRTVLPALLVAAVLPYVNAATVSGTPAQTFSGIGGSGAWWTIDLFQFPEEVRQNVSSLLFSQAGLGLSSYRYNVGGGGVGVNNPSRAPETFYVSPGQYDFSKDAAGVYFLTEASKHGVSQLTMFANSAPAPLTSGGTSCGSSYVDGSGAAFGTFLADVTQHFRDQGIMINLISPMNEPDNSFSDCGQEGMSVLPWKRAEVVNGLWDALDAHGLTDSVGIIADETSWLLQAVPEYPFWLGQVTDKIAAIAHHTYDYPSDVGYLAYLAVAHGLAPGKQTWQTEVCCTGGNADGSGKSFGANYDPTIVNALLFSNMVFQSLNLAGEPHYDWWTLLSSTIGCDPSQDPACATTPNGNGWNDGIIYYDPNFKTNGNHQLYVKKQFWTYKHFGNFVKPGTQRLPITGSGSNTNMLAVSNSSTIVVLAMNTGESDSSLALNFPQTVCAQPGFRTSATEDFAGVPAATGSGSSYSLSLAALSLTSYIFRMSAC</sequence>
<dbReference type="Proteomes" id="UP000559256">
    <property type="component" value="Unassembled WGS sequence"/>
</dbReference>
<evidence type="ECO:0000259" key="2">
    <source>
        <dbReference type="Pfam" id="PF14587"/>
    </source>
</evidence>
<dbReference type="SUPFAM" id="SSF51445">
    <property type="entry name" value="(Trans)glycosidases"/>
    <property type="match status" value="1"/>
</dbReference>
<gene>
    <name evidence="3" type="ORF">D9758_009439</name>
</gene>
<protein>
    <recommendedName>
        <fullName evidence="2">Endo-beta-1,6-galactanase-like domain-containing protein</fullName>
    </recommendedName>
</protein>
<dbReference type="InterPro" id="IPR017853">
    <property type="entry name" value="GH"/>
</dbReference>
<feature type="domain" description="Endo-beta-1,6-galactanase-like" evidence="2">
    <location>
        <begin position="29"/>
        <end position="335"/>
    </location>
</feature>
<evidence type="ECO:0000313" key="3">
    <source>
        <dbReference type="EMBL" id="KAF5352043.1"/>
    </source>
</evidence>
<comment type="caution">
    <text evidence="3">The sequence shown here is derived from an EMBL/GenBank/DDBJ whole genome shotgun (WGS) entry which is preliminary data.</text>
</comment>
<feature type="signal peptide" evidence="1">
    <location>
        <begin position="1"/>
        <end position="21"/>
    </location>
</feature>
<evidence type="ECO:0000313" key="4">
    <source>
        <dbReference type="Proteomes" id="UP000559256"/>
    </source>
</evidence>
<keyword evidence="1" id="KW-0732">Signal</keyword>
<organism evidence="3 4">
    <name type="scientific">Tetrapyrgos nigripes</name>
    <dbReference type="NCBI Taxonomy" id="182062"/>
    <lineage>
        <taxon>Eukaryota</taxon>
        <taxon>Fungi</taxon>
        <taxon>Dikarya</taxon>
        <taxon>Basidiomycota</taxon>
        <taxon>Agaricomycotina</taxon>
        <taxon>Agaricomycetes</taxon>
        <taxon>Agaricomycetidae</taxon>
        <taxon>Agaricales</taxon>
        <taxon>Marasmiineae</taxon>
        <taxon>Marasmiaceae</taxon>
        <taxon>Tetrapyrgos</taxon>
    </lineage>
</organism>
<dbReference type="OrthoDB" id="2012278at2759"/>
<dbReference type="InterPro" id="IPR039743">
    <property type="entry name" value="6GAL/EXGAL"/>
</dbReference>
<dbReference type="Gene3D" id="3.20.20.80">
    <property type="entry name" value="Glycosidases"/>
    <property type="match status" value="1"/>
</dbReference>